<reference evidence="1 2" key="1">
    <citation type="submission" date="2019-02" db="EMBL/GenBank/DDBJ databases">
        <title>Genomic Encyclopedia of Type Strains, Phase IV (KMG-IV): sequencing the most valuable type-strain genomes for metagenomic binning, comparative biology and taxonomic classification.</title>
        <authorList>
            <person name="Goeker M."/>
        </authorList>
    </citation>
    <scope>NUCLEOTIDE SEQUENCE [LARGE SCALE GENOMIC DNA]</scope>
    <source>
        <strain evidence="1 2">DSM 18116</strain>
    </source>
</reference>
<dbReference type="InterPro" id="IPR036249">
    <property type="entry name" value="Thioredoxin-like_sf"/>
</dbReference>
<dbReference type="Proteomes" id="UP000293874">
    <property type="component" value="Unassembled WGS sequence"/>
</dbReference>
<dbReference type="EMBL" id="SGXA01000002">
    <property type="protein sequence ID" value="RZS71197.1"/>
    <property type="molecule type" value="Genomic_DNA"/>
</dbReference>
<sequence length="204" mass="23410">MITTNRKTLDRKYLNNSMDYPGYRKLVDDLLLEGKVTGPQQSESLAHYTKLNVQRMQRIDKTVQLLPEVSVALRAISKPQTWLVITEGWCGDAAQILPALNAMAGENPLIQLRLVLRDENTELIDQYLTDGTSRSIPKLVVLDTETLEEKFNWGPRPAPLQEIYKKMRTEGMDYTAIAQELHAWYAKDKTVHTQKEILKRLIES</sequence>
<evidence type="ECO:0000313" key="1">
    <source>
        <dbReference type="EMBL" id="RZS71197.1"/>
    </source>
</evidence>
<organism evidence="1 2">
    <name type="scientific">Pseudobacter ginsenosidimutans</name>
    <dbReference type="NCBI Taxonomy" id="661488"/>
    <lineage>
        <taxon>Bacteria</taxon>
        <taxon>Pseudomonadati</taxon>
        <taxon>Bacteroidota</taxon>
        <taxon>Chitinophagia</taxon>
        <taxon>Chitinophagales</taxon>
        <taxon>Chitinophagaceae</taxon>
        <taxon>Pseudobacter</taxon>
    </lineage>
</organism>
<comment type="caution">
    <text evidence="1">The sequence shown here is derived from an EMBL/GenBank/DDBJ whole genome shotgun (WGS) entry which is preliminary data.</text>
</comment>
<accession>A0A4Q7MRH5</accession>
<evidence type="ECO:0000313" key="2">
    <source>
        <dbReference type="Proteomes" id="UP000293874"/>
    </source>
</evidence>
<keyword evidence="2" id="KW-1185">Reference proteome</keyword>
<dbReference type="Pfam" id="PF14595">
    <property type="entry name" value="Thioredoxin_9"/>
    <property type="match status" value="1"/>
</dbReference>
<dbReference type="OrthoDB" id="6120799at2"/>
<name>A0A4Q7MRH5_9BACT</name>
<gene>
    <name evidence="1" type="ORF">EV199_3098</name>
</gene>
<proteinExistence type="predicted"/>
<dbReference type="AlphaFoldDB" id="A0A4Q7MRH5"/>
<dbReference type="SUPFAM" id="SSF52833">
    <property type="entry name" value="Thioredoxin-like"/>
    <property type="match status" value="1"/>
</dbReference>
<dbReference type="RefSeq" id="WP_130541724.1">
    <property type="nucleotide sequence ID" value="NZ_CP042431.1"/>
</dbReference>
<protein>
    <submittedName>
        <fullName evidence="1">Thioredoxin-like protein</fullName>
    </submittedName>
</protein>
<dbReference type="Gene3D" id="3.40.30.10">
    <property type="entry name" value="Glutaredoxin"/>
    <property type="match status" value="1"/>
</dbReference>